<reference evidence="1" key="1">
    <citation type="submission" date="2017-08" db="EMBL/GenBank/DDBJ databases">
        <title>Haloferax marisrubri sp. nov., isolated from the Discovery deep brine-seawater interface in the Red Sea.</title>
        <authorList>
            <person name="Zhang G."/>
            <person name="Stingl U."/>
        </authorList>
    </citation>
    <scope>NUCLEOTIDE SEQUENCE [LARGE SCALE GENOMIC DNA]</scope>
    <source>
        <strain evidence="1">SB3</strain>
    </source>
</reference>
<name>A0A2P4NMR5_9EURY</name>
<evidence type="ECO:0000313" key="1">
    <source>
        <dbReference type="EMBL" id="POG54437.1"/>
    </source>
</evidence>
<comment type="caution">
    <text evidence="1">The sequence shown here is derived from an EMBL/GenBank/DDBJ whole genome shotgun (WGS) entry which is preliminary data.</text>
</comment>
<dbReference type="OrthoDB" id="284706at2157"/>
<evidence type="ECO:0000313" key="2">
    <source>
        <dbReference type="Proteomes" id="UP000053621"/>
    </source>
</evidence>
<dbReference type="AlphaFoldDB" id="A0A2P4NMR5"/>
<protein>
    <submittedName>
        <fullName evidence="1">Uncharacterized protein</fullName>
    </submittedName>
</protein>
<accession>A0A2P4NMR5</accession>
<keyword evidence="2" id="KW-1185">Reference proteome</keyword>
<organism evidence="1 2">
    <name type="scientific">Haloferax marisrubri</name>
    <dbReference type="NCBI Taxonomy" id="1544719"/>
    <lineage>
        <taxon>Archaea</taxon>
        <taxon>Methanobacteriati</taxon>
        <taxon>Methanobacteriota</taxon>
        <taxon>Stenosarchaea group</taxon>
        <taxon>Halobacteria</taxon>
        <taxon>Halobacteriales</taxon>
        <taxon>Haloferacaceae</taxon>
        <taxon>Haloferax</taxon>
    </lineage>
</organism>
<gene>
    <name evidence="1" type="ORF">AUR65_016705</name>
</gene>
<proteinExistence type="predicted"/>
<sequence length="140" mass="15435">MDRTPHQGPEGQLSCYDCDHTYWFLGSGPHDGRCPRCGSQLVSPAGELRVVTSQPDECNIGSSDVTETGVRLVGRDDSGRLFQYWFCVDDDDQVCSRIEVCGHRLSPSADGEWPVEFFPDAVWNTAEAEGLNLSGYTCPD</sequence>
<dbReference type="EMBL" id="LOPW02000018">
    <property type="protein sequence ID" value="POG54437.1"/>
    <property type="molecule type" value="Genomic_DNA"/>
</dbReference>
<dbReference type="Proteomes" id="UP000053621">
    <property type="component" value="Unassembled WGS sequence"/>
</dbReference>